<keyword evidence="3 5" id="KW-0378">Hydrolase</keyword>
<evidence type="ECO:0000259" key="6">
    <source>
        <dbReference type="Pfam" id="PF02601"/>
    </source>
</evidence>
<dbReference type="Pfam" id="PF13742">
    <property type="entry name" value="tRNA_anti_2"/>
    <property type="match status" value="1"/>
</dbReference>
<evidence type="ECO:0000313" key="9">
    <source>
        <dbReference type="Proteomes" id="UP001165367"/>
    </source>
</evidence>
<keyword evidence="4 5" id="KW-0269">Exonuclease</keyword>
<name>A0ABS9KT83_9BACT</name>
<feature type="domain" description="Exonuclease VII large subunit C-terminal" evidence="6">
    <location>
        <begin position="151"/>
        <end position="464"/>
    </location>
</feature>
<sequence>MSTSPHIRLSELTSSIARTINDGFGNQHYWIVAEVTNYSFQSSKGHHYFDLVEKASSGTQIIAKMQAAAWSQGHDRIQEFQRVTGQQFRNDIEVMLKVSVSYHSSFGLKLTLLDVDSNFTIGALELQKQQTLQRLVAENPGVIRKAGDQYITPNKEKPLPRVLQRIAVITSSSSAGLQDFLHTLESNSFGYKITIDPFYTIVQGEARADLIYNKLLDVYNSGIPYDVVVMIRGGGAQTDFLIFDQYPLAKIVARFPIPIITGIGHQINQTVADMMAHTSVKTPTKAAEFIIAHNRAFEDGIVALQKTILIRSQQMFLKQNKLLADLKSTVTNKTQLLLNEHRSFLLKAHQTVVNQSGEILLEKNRELLKLCSVVLTRPRIIVSTQQHSLANMVGTIKLFSANLLKNQQSYLAHHKTIARMMAPDNILKKGFAIVKVDGEVTSDPGKAENGKNISVILKDIEIVATVNQKKEYDGKDFIV</sequence>
<dbReference type="EC" id="3.1.11.6" evidence="5"/>
<dbReference type="NCBIfam" id="TIGR00237">
    <property type="entry name" value="xseA"/>
    <property type="match status" value="1"/>
</dbReference>
<dbReference type="InterPro" id="IPR003753">
    <property type="entry name" value="Exonuc_VII_L"/>
</dbReference>
<accession>A0ABS9KT83</accession>
<dbReference type="Proteomes" id="UP001165367">
    <property type="component" value="Unassembled WGS sequence"/>
</dbReference>
<evidence type="ECO:0000256" key="5">
    <source>
        <dbReference type="RuleBase" id="RU004355"/>
    </source>
</evidence>
<evidence type="ECO:0000256" key="4">
    <source>
        <dbReference type="ARBA" id="ARBA00022839"/>
    </source>
</evidence>
<evidence type="ECO:0000259" key="7">
    <source>
        <dbReference type="Pfam" id="PF13742"/>
    </source>
</evidence>
<evidence type="ECO:0000313" key="8">
    <source>
        <dbReference type="EMBL" id="MCG2615493.1"/>
    </source>
</evidence>
<evidence type="ECO:0000256" key="1">
    <source>
        <dbReference type="ARBA" id="ARBA00022490"/>
    </source>
</evidence>
<dbReference type="GO" id="GO:0008855">
    <property type="term" value="F:exodeoxyribonuclease VII activity"/>
    <property type="evidence" value="ECO:0007669"/>
    <property type="project" value="UniProtKB-EC"/>
</dbReference>
<feature type="domain" description="OB-fold nucleic acid binding" evidence="7">
    <location>
        <begin position="8"/>
        <end position="114"/>
    </location>
</feature>
<dbReference type="InterPro" id="IPR025824">
    <property type="entry name" value="OB-fold_nuc-bd_dom"/>
</dbReference>
<keyword evidence="2 5" id="KW-0540">Nuclease</keyword>
<proteinExistence type="inferred from homology"/>
<dbReference type="EMBL" id="JAKLTR010000009">
    <property type="protein sequence ID" value="MCG2615493.1"/>
    <property type="molecule type" value="Genomic_DNA"/>
</dbReference>
<protein>
    <recommendedName>
        <fullName evidence="5">Exodeoxyribonuclease 7 large subunit</fullName>
        <ecNumber evidence="5">3.1.11.6</ecNumber>
    </recommendedName>
</protein>
<comment type="caution">
    <text evidence="8">The sequence shown here is derived from an EMBL/GenBank/DDBJ whole genome shotgun (WGS) entry which is preliminary data.</text>
</comment>
<dbReference type="RefSeq" id="WP_237873311.1">
    <property type="nucleotide sequence ID" value="NZ_JAKLTR010000009.1"/>
</dbReference>
<evidence type="ECO:0000256" key="2">
    <source>
        <dbReference type="ARBA" id="ARBA00022722"/>
    </source>
</evidence>
<evidence type="ECO:0000256" key="3">
    <source>
        <dbReference type="ARBA" id="ARBA00022801"/>
    </source>
</evidence>
<keyword evidence="9" id="KW-1185">Reference proteome</keyword>
<dbReference type="PANTHER" id="PTHR30008">
    <property type="entry name" value="EXODEOXYRIBONUCLEASE 7 LARGE SUBUNIT"/>
    <property type="match status" value="1"/>
</dbReference>
<dbReference type="PANTHER" id="PTHR30008:SF0">
    <property type="entry name" value="EXODEOXYRIBONUCLEASE 7 LARGE SUBUNIT"/>
    <property type="match status" value="1"/>
</dbReference>
<dbReference type="Pfam" id="PF02601">
    <property type="entry name" value="Exonuc_VII_L"/>
    <property type="match status" value="1"/>
</dbReference>
<organism evidence="8 9">
    <name type="scientific">Terrimonas ginsenosidimutans</name>
    <dbReference type="NCBI Taxonomy" id="2908004"/>
    <lineage>
        <taxon>Bacteria</taxon>
        <taxon>Pseudomonadati</taxon>
        <taxon>Bacteroidota</taxon>
        <taxon>Chitinophagia</taxon>
        <taxon>Chitinophagales</taxon>
        <taxon>Chitinophagaceae</taxon>
        <taxon>Terrimonas</taxon>
    </lineage>
</organism>
<dbReference type="CDD" id="cd04489">
    <property type="entry name" value="ExoVII_LU_OBF"/>
    <property type="match status" value="1"/>
</dbReference>
<dbReference type="InterPro" id="IPR020579">
    <property type="entry name" value="Exonuc_VII_lsu_C"/>
</dbReference>
<comment type="catalytic activity">
    <reaction evidence="5">
        <text>Exonucleolytic cleavage in either 5'- to 3'- or 3'- to 5'-direction to yield nucleoside 5'-phosphates.</text>
        <dbReference type="EC" id="3.1.11.6"/>
    </reaction>
</comment>
<gene>
    <name evidence="8" type="primary">xseA</name>
    <name evidence="8" type="ORF">LZZ85_14430</name>
</gene>
<comment type="similarity">
    <text evidence="5">Belongs to the XseA family.</text>
</comment>
<keyword evidence="1" id="KW-0963">Cytoplasm</keyword>
<comment type="subcellular location">
    <subcellularLocation>
        <location evidence="5">Cytoplasm</location>
    </subcellularLocation>
</comment>
<reference evidence="8" key="1">
    <citation type="submission" date="2022-01" db="EMBL/GenBank/DDBJ databases">
        <authorList>
            <person name="Jo J.-H."/>
            <person name="Im W.-T."/>
        </authorList>
    </citation>
    <scope>NUCLEOTIDE SEQUENCE</scope>
    <source>
        <strain evidence="8">NA20</strain>
    </source>
</reference>